<sequence>MDYSQNAPVLILKEETDTRFGRNQIVRNIEMCEKVADILKSTLGPNGLDKMFFNGRDMLITNDGATIMKSLEIVDPAARVLLNVSESQDRDIGDGTTSVVLLACSILKKLKSLVKENMSLPLIMKHLEEALPLIREKSQEQMVAFHNESLQMLAETSLNSKILSQYKKHFGEMVIKTLKAKDADISVKKVSGGSIDSSFIINGVVFEKCFTYAGYEQQPKRIEHPKIAILKVELEWKSEVENSEMRISGAEEYAKVVSTEWKLITDRLDKIISTGASVVVSTLPIGDYATQYFAKHKVFSAGRVPESEAMRLVHAFGGRVVSTVSLLSPSTLGHCTLFEEREIGRSRFNFFHSSPNRPETSESVCTIVLRGPGSEILAEVERSLHDSMAVTRRTANKKEIVAGGGAFEMEISRELRKYASTLSCGGKFVIKALSEAFEVIPFQLAKNFGHDPIEIVQRLRKAHYEGLKNEGVSEEGVSDSFSSFVIEPLEIKTHMIQASISAAIAILSIDATIVSGKGRGRG</sequence>
<gene>
    <name evidence="11" type="ORF">NEDG_01555</name>
</gene>
<evidence type="ECO:0000256" key="7">
    <source>
        <dbReference type="ARBA" id="ARBA00022840"/>
    </source>
</evidence>
<keyword evidence="6 10" id="KW-0547">Nucleotide-binding</keyword>
<dbReference type="GeneID" id="93647905"/>
<dbReference type="Gene3D" id="3.30.260.10">
    <property type="entry name" value="TCP-1-like chaperonin intermediate domain"/>
    <property type="match status" value="1"/>
</dbReference>
<evidence type="ECO:0000256" key="10">
    <source>
        <dbReference type="RuleBase" id="RU004187"/>
    </source>
</evidence>
<dbReference type="InterPro" id="IPR027413">
    <property type="entry name" value="GROEL-like_equatorial_sf"/>
</dbReference>
<evidence type="ECO:0000256" key="5">
    <source>
        <dbReference type="ARBA" id="ARBA00022490"/>
    </source>
</evidence>
<dbReference type="RefSeq" id="XP_067544560.1">
    <property type="nucleotide sequence ID" value="XM_067688973.1"/>
</dbReference>
<dbReference type="Pfam" id="PF00118">
    <property type="entry name" value="Cpn60_TCP1"/>
    <property type="match status" value="1"/>
</dbReference>
<keyword evidence="7 10" id="KW-0067">ATP-binding</keyword>
<dbReference type="VEuPathDB" id="MicrosporidiaDB:NEDG_01555"/>
<evidence type="ECO:0000313" key="11">
    <source>
        <dbReference type="EMBL" id="OAG30008.1"/>
    </source>
</evidence>
<dbReference type="Gene3D" id="1.10.560.10">
    <property type="entry name" value="GroEL-like equatorial domain"/>
    <property type="match status" value="1"/>
</dbReference>
<dbReference type="Gene3D" id="3.50.7.10">
    <property type="entry name" value="GroEL"/>
    <property type="match status" value="1"/>
</dbReference>
<comment type="caution">
    <text evidence="11">The sequence shown here is derived from an EMBL/GenBank/DDBJ whole genome shotgun (WGS) entry which is preliminary data.</text>
</comment>
<dbReference type="AlphaFoldDB" id="A0A177EDW1"/>
<dbReference type="InterPro" id="IPR002194">
    <property type="entry name" value="Chaperonin_TCP-1_CS"/>
</dbReference>
<dbReference type="Proteomes" id="UP000185944">
    <property type="component" value="Unassembled WGS sequence"/>
</dbReference>
<dbReference type="PANTHER" id="PTHR11353">
    <property type="entry name" value="CHAPERONIN"/>
    <property type="match status" value="1"/>
</dbReference>
<evidence type="ECO:0000256" key="2">
    <source>
        <dbReference type="ARBA" id="ARBA00004496"/>
    </source>
</evidence>
<reference evidence="11 12" key="1">
    <citation type="submission" date="2016-02" db="EMBL/GenBank/DDBJ databases">
        <title>Discovery of a natural microsporidian pathogen with a broad tissue tropism in Caenorhabditis elegans.</title>
        <authorList>
            <person name="Luallen R.J."/>
            <person name="Reinke A.W."/>
            <person name="Tong L."/>
            <person name="Botts M.R."/>
            <person name="Felix M.-A."/>
            <person name="Troemel E.R."/>
        </authorList>
    </citation>
    <scope>NUCLEOTIDE SEQUENCE [LARGE SCALE GENOMIC DNA]</scope>
    <source>
        <strain evidence="11 12">JUm2807</strain>
    </source>
</reference>
<dbReference type="SUPFAM" id="SSF52029">
    <property type="entry name" value="GroEL apical domain-like"/>
    <property type="match status" value="1"/>
</dbReference>
<dbReference type="SUPFAM" id="SSF48592">
    <property type="entry name" value="GroEL equatorial domain-like"/>
    <property type="match status" value="1"/>
</dbReference>
<evidence type="ECO:0000256" key="4">
    <source>
        <dbReference type="ARBA" id="ARBA00011381"/>
    </source>
</evidence>
<organism evidence="11 12">
    <name type="scientific">Nematocida displodere</name>
    <dbReference type="NCBI Taxonomy" id="1805483"/>
    <lineage>
        <taxon>Eukaryota</taxon>
        <taxon>Fungi</taxon>
        <taxon>Fungi incertae sedis</taxon>
        <taxon>Microsporidia</taxon>
        <taxon>Nematocida</taxon>
    </lineage>
</organism>
<comment type="subunit">
    <text evidence="4">Component of the T-complex protein 1 (TCP1) complex.</text>
</comment>
<proteinExistence type="inferred from homology"/>
<dbReference type="InterPro" id="IPR002423">
    <property type="entry name" value="Cpn60/GroEL/TCP-1"/>
</dbReference>
<evidence type="ECO:0000256" key="6">
    <source>
        <dbReference type="ARBA" id="ARBA00022741"/>
    </source>
</evidence>
<keyword evidence="8 10" id="KW-0143">Chaperone</keyword>
<dbReference type="GO" id="GO:0140662">
    <property type="term" value="F:ATP-dependent protein folding chaperone"/>
    <property type="evidence" value="ECO:0007669"/>
    <property type="project" value="InterPro"/>
</dbReference>
<dbReference type="FunFam" id="3.50.7.10:FF:000006">
    <property type="entry name" value="T-complex protein 1 subunit eta"/>
    <property type="match status" value="1"/>
</dbReference>
<dbReference type="OrthoDB" id="10248520at2759"/>
<name>A0A177EDW1_9MICR</name>
<protein>
    <recommendedName>
        <fullName evidence="9">CCT-eta</fullName>
    </recommendedName>
</protein>
<comment type="subcellular location">
    <subcellularLocation>
        <location evidence="2">Cytoplasm</location>
    </subcellularLocation>
</comment>
<dbReference type="GO" id="GO:0005832">
    <property type="term" value="C:chaperonin-containing T-complex"/>
    <property type="evidence" value="ECO:0007669"/>
    <property type="project" value="EnsemblFungi"/>
</dbReference>
<evidence type="ECO:0000256" key="1">
    <source>
        <dbReference type="ARBA" id="ARBA00002912"/>
    </source>
</evidence>
<evidence type="ECO:0000256" key="3">
    <source>
        <dbReference type="ARBA" id="ARBA00008020"/>
    </source>
</evidence>
<dbReference type="GO" id="GO:0005524">
    <property type="term" value="F:ATP binding"/>
    <property type="evidence" value="ECO:0007669"/>
    <property type="project" value="UniProtKB-KW"/>
</dbReference>
<evidence type="ECO:0000256" key="8">
    <source>
        <dbReference type="ARBA" id="ARBA00023186"/>
    </source>
</evidence>
<dbReference type="GO" id="GO:0051082">
    <property type="term" value="F:unfolded protein binding"/>
    <property type="evidence" value="ECO:0007669"/>
    <property type="project" value="EnsemblFungi"/>
</dbReference>
<dbReference type="GO" id="GO:0016887">
    <property type="term" value="F:ATP hydrolysis activity"/>
    <property type="evidence" value="ECO:0007669"/>
    <property type="project" value="InterPro"/>
</dbReference>
<comment type="function">
    <text evidence="1">Molecular chaperone; assists the folding of proteins upon ATP hydrolysis.</text>
</comment>
<keyword evidence="5" id="KW-0963">Cytoplasm</keyword>
<dbReference type="PRINTS" id="PR00304">
    <property type="entry name" value="TCOMPLEXTCP1"/>
</dbReference>
<dbReference type="InterPro" id="IPR017998">
    <property type="entry name" value="Chaperone_TCP-1"/>
</dbReference>
<dbReference type="SUPFAM" id="SSF54849">
    <property type="entry name" value="GroEL-intermediate domain like"/>
    <property type="match status" value="1"/>
</dbReference>
<keyword evidence="12" id="KW-1185">Reference proteome</keyword>
<comment type="similarity">
    <text evidence="3 10">Belongs to the TCP-1 chaperonin family.</text>
</comment>
<dbReference type="InterPro" id="IPR027409">
    <property type="entry name" value="GroEL-like_apical_dom_sf"/>
</dbReference>
<dbReference type="PROSITE" id="PS00750">
    <property type="entry name" value="TCP1_1"/>
    <property type="match status" value="1"/>
</dbReference>
<accession>A0A177EDW1</accession>
<evidence type="ECO:0000256" key="9">
    <source>
        <dbReference type="ARBA" id="ARBA00032221"/>
    </source>
</evidence>
<dbReference type="PROSITE" id="PS00995">
    <property type="entry name" value="TCP1_3"/>
    <property type="match status" value="1"/>
</dbReference>
<dbReference type="EMBL" id="LTDL01000038">
    <property type="protein sequence ID" value="OAG30008.1"/>
    <property type="molecule type" value="Genomic_DNA"/>
</dbReference>
<dbReference type="InterPro" id="IPR027410">
    <property type="entry name" value="TCP-1-like_intermed_sf"/>
</dbReference>
<evidence type="ECO:0000313" key="12">
    <source>
        <dbReference type="Proteomes" id="UP000185944"/>
    </source>
</evidence>
<dbReference type="STRING" id="1805483.A0A177EDW1"/>